<accession>A0A060S5V8</accession>
<keyword evidence="5 6" id="KW-0067">ATP-binding</keyword>
<dbReference type="PROSITE" id="PS00107">
    <property type="entry name" value="PROTEIN_KINASE_ATP"/>
    <property type="match status" value="1"/>
</dbReference>
<dbReference type="InterPro" id="IPR011009">
    <property type="entry name" value="Kinase-like_dom_sf"/>
</dbReference>
<feature type="binding site" evidence="6">
    <location>
        <position position="64"/>
    </location>
    <ligand>
        <name>ATP</name>
        <dbReference type="ChEBI" id="CHEBI:30616"/>
    </ligand>
</feature>
<keyword evidence="1 7" id="KW-0723">Serine/threonine-protein kinase</keyword>
<dbReference type="PANTHER" id="PTHR45646">
    <property type="entry name" value="SERINE/THREONINE-PROTEIN KINASE DOA-RELATED"/>
    <property type="match status" value="1"/>
</dbReference>
<protein>
    <recommendedName>
        <fullName evidence="9">Protein kinase domain-containing protein</fullName>
    </recommendedName>
</protein>
<dbReference type="Gene3D" id="1.10.510.10">
    <property type="entry name" value="Transferase(Phosphotransferase) domain 1"/>
    <property type="match status" value="1"/>
</dbReference>
<dbReference type="InterPro" id="IPR008271">
    <property type="entry name" value="Ser/Thr_kinase_AS"/>
</dbReference>
<dbReference type="AlphaFoldDB" id="A0A060S5V8"/>
<dbReference type="EMBL" id="CCBP010000056">
    <property type="protein sequence ID" value="CDO69817.1"/>
    <property type="molecule type" value="Genomic_DNA"/>
</dbReference>
<dbReference type="PROSITE" id="PS50011">
    <property type="entry name" value="PROTEIN_KINASE_DOM"/>
    <property type="match status" value="1"/>
</dbReference>
<dbReference type="PROSITE" id="PS00108">
    <property type="entry name" value="PROTEIN_KINASE_ST"/>
    <property type="match status" value="1"/>
</dbReference>
<dbReference type="STRING" id="5643.A0A060S5V8"/>
<evidence type="ECO:0000256" key="8">
    <source>
        <dbReference type="SAM" id="MobiDB-lite"/>
    </source>
</evidence>
<dbReference type="Proteomes" id="UP000029665">
    <property type="component" value="Unassembled WGS sequence"/>
</dbReference>
<organism evidence="10 11">
    <name type="scientific">Pycnoporus cinnabarinus</name>
    <name type="common">Cinnabar-red polypore</name>
    <name type="synonym">Trametes cinnabarina</name>
    <dbReference type="NCBI Taxonomy" id="5643"/>
    <lineage>
        <taxon>Eukaryota</taxon>
        <taxon>Fungi</taxon>
        <taxon>Dikarya</taxon>
        <taxon>Basidiomycota</taxon>
        <taxon>Agaricomycotina</taxon>
        <taxon>Agaricomycetes</taxon>
        <taxon>Polyporales</taxon>
        <taxon>Polyporaceae</taxon>
        <taxon>Trametes</taxon>
    </lineage>
</organism>
<reference evidence="10" key="1">
    <citation type="submission" date="2014-01" db="EMBL/GenBank/DDBJ databases">
        <title>The genome of the white-rot fungus Pycnoporus cinnabarinus: a basidiomycete model with a versatile arsenal for lignocellulosic biomass breakdown.</title>
        <authorList>
            <person name="Levasseur A."/>
            <person name="Lomascolo A."/>
            <person name="Ruiz-Duenas F.J."/>
            <person name="Uzan E."/>
            <person name="Piumi F."/>
            <person name="Kues U."/>
            <person name="Ram A.F.J."/>
            <person name="Murat C."/>
            <person name="Haon M."/>
            <person name="Benoit I."/>
            <person name="Arfi Y."/>
            <person name="Chevret D."/>
            <person name="Drula E."/>
            <person name="Kwon M.J."/>
            <person name="Gouret P."/>
            <person name="Lesage-Meessen L."/>
            <person name="Lombard V."/>
            <person name="Mariette J."/>
            <person name="Noirot C."/>
            <person name="Park J."/>
            <person name="Patyshakuliyeva A."/>
            <person name="Wieneger R.A.B."/>
            <person name="Wosten H.A.B."/>
            <person name="Martin F."/>
            <person name="Coutinho P.M."/>
            <person name="de Vries R."/>
            <person name="Martinez A.T."/>
            <person name="Klopp C."/>
            <person name="Pontarotti P."/>
            <person name="Henrissat B."/>
            <person name="Record E."/>
        </authorList>
    </citation>
    <scope>NUCLEOTIDE SEQUENCE [LARGE SCALE GENOMIC DNA]</scope>
    <source>
        <strain evidence="10">BRFM137</strain>
    </source>
</reference>
<dbReference type="GO" id="GO:0004674">
    <property type="term" value="F:protein serine/threonine kinase activity"/>
    <property type="evidence" value="ECO:0007669"/>
    <property type="project" value="UniProtKB-KW"/>
</dbReference>
<evidence type="ECO:0000313" key="11">
    <source>
        <dbReference type="Proteomes" id="UP000029665"/>
    </source>
</evidence>
<dbReference type="HOGENOM" id="CLU_000288_81_13_1"/>
<evidence type="ECO:0000256" key="3">
    <source>
        <dbReference type="ARBA" id="ARBA00022741"/>
    </source>
</evidence>
<keyword evidence="3 6" id="KW-0547">Nucleotide-binding</keyword>
<evidence type="ECO:0000256" key="2">
    <source>
        <dbReference type="ARBA" id="ARBA00022679"/>
    </source>
</evidence>
<comment type="caution">
    <text evidence="10">The sequence shown here is derived from an EMBL/GenBank/DDBJ whole genome shotgun (WGS) entry which is preliminary data.</text>
</comment>
<feature type="domain" description="Protein kinase" evidence="9">
    <location>
        <begin position="32"/>
        <end position="421"/>
    </location>
</feature>
<keyword evidence="4" id="KW-0418">Kinase</keyword>
<evidence type="ECO:0000259" key="9">
    <source>
        <dbReference type="PROSITE" id="PS50011"/>
    </source>
</evidence>
<gene>
    <name evidence="10" type="ORF">BN946_scf184803.g15</name>
</gene>
<dbReference type="GO" id="GO:0043484">
    <property type="term" value="P:regulation of RNA splicing"/>
    <property type="evidence" value="ECO:0007669"/>
    <property type="project" value="TreeGrafter"/>
</dbReference>
<feature type="compositionally biased region" description="Basic and acidic residues" evidence="8">
    <location>
        <begin position="348"/>
        <end position="358"/>
    </location>
</feature>
<dbReference type="InterPro" id="IPR051175">
    <property type="entry name" value="CLK_kinases"/>
</dbReference>
<feature type="region of interest" description="Disordered" evidence="8">
    <location>
        <begin position="340"/>
        <end position="360"/>
    </location>
</feature>
<evidence type="ECO:0000256" key="1">
    <source>
        <dbReference type="ARBA" id="ARBA00022527"/>
    </source>
</evidence>
<dbReference type="SMART" id="SM00220">
    <property type="entry name" value="S_TKc"/>
    <property type="match status" value="1"/>
</dbReference>
<dbReference type="Gene3D" id="3.30.200.20">
    <property type="entry name" value="Phosphorylase Kinase, domain 1"/>
    <property type="match status" value="1"/>
</dbReference>
<keyword evidence="11" id="KW-1185">Reference proteome</keyword>
<dbReference type="InterPro" id="IPR017441">
    <property type="entry name" value="Protein_kinase_ATP_BS"/>
</dbReference>
<proteinExistence type="inferred from homology"/>
<dbReference type="Pfam" id="PF00069">
    <property type="entry name" value="Pkinase"/>
    <property type="match status" value="2"/>
</dbReference>
<evidence type="ECO:0000256" key="6">
    <source>
        <dbReference type="PROSITE-ProRule" id="PRU10141"/>
    </source>
</evidence>
<keyword evidence="2" id="KW-0808">Transferase</keyword>
<dbReference type="PANTHER" id="PTHR45646:SF11">
    <property type="entry name" value="SERINE_THREONINE-PROTEIN KINASE DOA"/>
    <property type="match status" value="1"/>
</dbReference>
<dbReference type="GO" id="GO:0005634">
    <property type="term" value="C:nucleus"/>
    <property type="evidence" value="ECO:0007669"/>
    <property type="project" value="TreeGrafter"/>
</dbReference>
<dbReference type="SUPFAM" id="SSF56112">
    <property type="entry name" value="Protein kinase-like (PK-like)"/>
    <property type="match status" value="1"/>
</dbReference>
<evidence type="ECO:0000256" key="5">
    <source>
        <dbReference type="ARBA" id="ARBA00022840"/>
    </source>
</evidence>
<evidence type="ECO:0000313" key="10">
    <source>
        <dbReference type="EMBL" id="CDO69817.1"/>
    </source>
</evidence>
<dbReference type="InterPro" id="IPR000719">
    <property type="entry name" value="Prot_kinase_dom"/>
</dbReference>
<comment type="similarity">
    <text evidence="7">Belongs to the protein kinase superfamily.</text>
</comment>
<evidence type="ECO:0000256" key="4">
    <source>
        <dbReference type="ARBA" id="ARBA00022777"/>
    </source>
</evidence>
<evidence type="ECO:0000256" key="7">
    <source>
        <dbReference type="RuleBase" id="RU000304"/>
    </source>
</evidence>
<sequence length="423" mass="48065">MMAREEPCSVPPPKGEGYFPLRVGTRLADGRYTLVRKLGWGAGASVWLARTWRSEGGHRYVAIKVLTAMLTEDVLRGSSLEVRMFEKLSDGEHAKDEHPGRRHCLTAESVFTEDSVHGRHICIVTPPFGQNVAELRISRSLDEFPLSALKSVVKQTLLALDYLHRILRVVHMDVKASNIFVQLRASDEDITHYLQRHPAEEKRPQETHGEQSFMHTRSQPLPNFGLDPSLKNLHVCLGDYGGTVPIPVTSEMPGEMATTPFFVRAPELYLGHHWSTPVDIWAVGCMISELLVPASPLFPQDLTRIPDDQQRRAHFARITERLGQFPLDFLHRCPNRDQYFDAAGEPPDTERTEHDADPGRPILALPPQGGTLEAFLGNDLHVRRCFSQEDLQAIFRFMRRCLEIDPEKRPTAEELLRDEWLRL</sequence>
<dbReference type="GO" id="GO:0005524">
    <property type="term" value="F:ATP binding"/>
    <property type="evidence" value="ECO:0007669"/>
    <property type="project" value="UniProtKB-UniRule"/>
</dbReference>
<name>A0A060S5V8_PYCCI</name>
<dbReference type="OrthoDB" id="5979581at2759"/>
<dbReference type="OMA" id="IEECLGP"/>